<evidence type="ECO:0000256" key="2">
    <source>
        <dbReference type="ARBA" id="ARBA00007511"/>
    </source>
</evidence>
<feature type="transmembrane region" description="Helical" evidence="6">
    <location>
        <begin position="12"/>
        <end position="36"/>
    </location>
</feature>
<feature type="transmembrane region" description="Helical" evidence="6">
    <location>
        <begin position="75"/>
        <end position="99"/>
    </location>
</feature>
<keyword evidence="5 6" id="KW-0472">Membrane</keyword>
<protein>
    <submittedName>
        <fullName evidence="7">Membrane protein</fullName>
    </submittedName>
</protein>
<dbReference type="Pfam" id="PF03741">
    <property type="entry name" value="TerC"/>
    <property type="match status" value="1"/>
</dbReference>
<name>A0ABQ1LSC6_9BACT</name>
<comment type="caution">
    <text evidence="7">The sequence shown here is derived from an EMBL/GenBank/DDBJ whole genome shotgun (WGS) entry which is preliminary data.</text>
</comment>
<evidence type="ECO:0000256" key="5">
    <source>
        <dbReference type="ARBA" id="ARBA00023136"/>
    </source>
</evidence>
<keyword evidence="8" id="KW-1185">Reference proteome</keyword>
<evidence type="ECO:0000256" key="3">
    <source>
        <dbReference type="ARBA" id="ARBA00022692"/>
    </source>
</evidence>
<accession>A0ABQ1LSC6</accession>
<proteinExistence type="inferred from homology"/>
<dbReference type="RefSeq" id="WP_188460920.1">
    <property type="nucleotide sequence ID" value="NZ_BAABHU010000003.1"/>
</dbReference>
<evidence type="ECO:0000256" key="6">
    <source>
        <dbReference type="SAM" id="Phobius"/>
    </source>
</evidence>
<evidence type="ECO:0000313" key="8">
    <source>
        <dbReference type="Proteomes" id="UP000636010"/>
    </source>
</evidence>
<comment type="similarity">
    <text evidence="2">Belongs to the TerC family.</text>
</comment>
<sequence length="251" mass="28164">MESLLTFDALLSLVSLTLMEIVLGIDNIIFISILCNRLPENQQDKARRLGLMLALVMRVALLFAVTWLVGLTSPLFTVFDFSLTSRDLILMLGGLFLIYKSTTEIHQKLEGEEEDEGTKKKLSTFGAVLVQIVLLDIVFSFDSILTAVGLVDNIWIMIIAVVISLGIMLVASKSISDFIHKHPTVKMLALSFLLLIGVLLFVEGFHVHVPKGYIYFAIFFSLVVEVLNLRMKKKKSIKSIELKQRFDNGQD</sequence>
<gene>
    <name evidence="7" type="primary">terC</name>
    <name evidence="7" type="ORF">GCM10011506_10370</name>
</gene>
<feature type="transmembrane region" description="Helical" evidence="6">
    <location>
        <begin position="187"/>
        <end position="206"/>
    </location>
</feature>
<evidence type="ECO:0000256" key="4">
    <source>
        <dbReference type="ARBA" id="ARBA00022989"/>
    </source>
</evidence>
<keyword evidence="4 6" id="KW-1133">Transmembrane helix</keyword>
<dbReference type="PANTHER" id="PTHR30238">
    <property type="entry name" value="MEMBRANE BOUND PREDICTED REDOX MODULATOR"/>
    <property type="match status" value="1"/>
</dbReference>
<feature type="transmembrane region" description="Helical" evidence="6">
    <location>
        <begin position="128"/>
        <end position="148"/>
    </location>
</feature>
<comment type="subcellular location">
    <subcellularLocation>
        <location evidence="1">Membrane</location>
        <topology evidence="1">Multi-pass membrane protein</topology>
    </subcellularLocation>
</comment>
<feature type="transmembrane region" description="Helical" evidence="6">
    <location>
        <begin position="154"/>
        <end position="175"/>
    </location>
</feature>
<feature type="transmembrane region" description="Helical" evidence="6">
    <location>
        <begin position="48"/>
        <end position="69"/>
    </location>
</feature>
<dbReference type="PANTHER" id="PTHR30238:SF4">
    <property type="entry name" value="SLL1022 PROTEIN"/>
    <property type="match status" value="1"/>
</dbReference>
<keyword evidence="3 6" id="KW-0812">Transmembrane</keyword>
<reference evidence="8" key="1">
    <citation type="journal article" date="2019" name="Int. J. Syst. Evol. Microbiol.">
        <title>The Global Catalogue of Microorganisms (GCM) 10K type strain sequencing project: providing services to taxonomists for standard genome sequencing and annotation.</title>
        <authorList>
            <consortium name="The Broad Institute Genomics Platform"/>
            <consortium name="The Broad Institute Genome Sequencing Center for Infectious Disease"/>
            <person name="Wu L."/>
            <person name="Ma J."/>
        </authorList>
    </citation>
    <scope>NUCLEOTIDE SEQUENCE [LARGE SCALE GENOMIC DNA]</scope>
    <source>
        <strain evidence="8">CGMCC 1.10832</strain>
    </source>
</reference>
<dbReference type="InterPro" id="IPR005496">
    <property type="entry name" value="Integral_membrane_TerC"/>
</dbReference>
<dbReference type="Proteomes" id="UP000636010">
    <property type="component" value="Unassembled WGS sequence"/>
</dbReference>
<dbReference type="EMBL" id="BMEC01000003">
    <property type="protein sequence ID" value="GGC26854.1"/>
    <property type="molecule type" value="Genomic_DNA"/>
</dbReference>
<feature type="transmembrane region" description="Helical" evidence="6">
    <location>
        <begin position="212"/>
        <end position="229"/>
    </location>
</feature>
<evidence type="ECO:0000256" key="1">
    <source>
        <dbReference type="ARBA" id="ARBA00004141"/>
    </source>
</evidence>
<organism evidence="7 8">
    <name type="scientific">Marivirga lumbricoides</name>
    <dbReference type="NCBI Taxonomy" id="1046115"/>
    <lineage>
        <taxon>Bacteria</taxon>
        <taxon>Pseudomonadati</taxon>
        <taxon>Bacteroidota</taxon>
        <taxon>Cytophagia</taxon>
        <taxon>Cytophagales</taxon>
        <taxon>Marivirgaceae</taxon>
        <taxon>Marivirga</taxon>
    </lineage>
</organism>
<evidence type="ECO:0000313" key="7">
    <source>
        <dbReference type="EMBL" id="GGC26854.1"/>
    </source>
</evidence>